<evidence type="ECO:0000313" key="2">
    <source>
        <dbReference type="EMBL" id="ONM44013.1"/>
    </source>
</evidence>
<accession>A0A1S8DF47</accession>
<proteinExistence type="predicted"/>
<keyword evidence="3" id="KW-1185">Reference proteome</keyword>
<evidence type="ECO:0000256" key="1">
    <source>
        <dbReference type="SAM" id="SignalP"/>
    </source>
</evidence>
<organism evidence="2 3">
    <name type="scientific">Halopseudomonas pachastrellae</name>
    <dbReference type="NCBI Taxonomy" id="254161"/>
    <lineage>
        <taxon>Bacteria</taxon>
        <taxon>Pseudomonadati</taxon>
        <taxon>Pseudomonadota</taxon>
        <taxon>Gammaproteobacteria</taxon>
        <taxon>Pseudomonadales</taxon>
        <taxon>Pseudomonadaceae</taxon>
        <taxon>Halopseudomonas</taxon>
    </lineage>
</organism>
<dbReference type="AlphaFoldDB" id="A0A1S8DF47"/>
<comment type="caution">
    <text evidence="2">The sequence shown here is derived from an EMBL/GenBank/DDBJ whole genome shotgun (WGS) entry which is preliminary data.</text>
</comment>
<reference evidence="2 3" key="1">
    <citation type="submission" date="2017-01" db="EMBL/GenBank/DDBJ databases">
        <title>Draft genome sequence of Pseudomonas pachastrellae type strain CCUG 46540T from a deep sea.</title>
        <authorList>
            <person name="Gomila M."/>
            <person name="Mulet M."/>
            <person name="Lalucat J."/>
            <person name="Garcia-Valdes E."/>
        </authorList>
    </citation>
    <scope>NUCLEOTIDE SEQUENCE [LARGE SCALE GENOMIC DNA]</scope>
    <source>
        <strain evidence="2 3">CCUG 46540</strain>
    </source>
</reference>
<evidence type="ECO:0008006" key="4">
    <source>
        <dbReference type="Google" id="ProtNLM"/>
    </source>
</evidence>
<feature type="chain" id="PRO_5013091550" description="Secreted protein" evidence="1">
    <location>
        <begin position="21"/>
        <end position="91"/>
    </location>
</feature>
<name>A0A1S8DF47_9GAMM</name>
<dbReference type="Proteomes" id="UP000242847">
    <property type="component" value="Unassembled WGS sequence"/>
</dbReference>
<gene>
    <name evidence="2" type="ORF">BXT89_09725</name>
</gene>
<protein>
    <recommendedName>
        <fullName evidence="4">Secreted protein</fullName>
    </recommendedName>
</protein>
<evidence type="ECO:0000313" key="3">
    <source>
        <dbReference type="Proteomes" id="UP000242847"/>
    </source>
</evidence>
<keyword evidence="1" id="KW-0732">Signal</keyword>
<sequence length="91" mass="10027">MLFRQHCTAPFALFHGSSKAAVFFLFATVRELLQGSALLSTLIARATQAEVRGHAFGFIRPDKTQKTGHRPVFSTCVLAAQARGKVTPRWP</sequence>
<feature type="signal peptide" evidence="1">
    <location>
        <begin position="1"/>
        <end position="20"/>
    </location>
</feature>
<dbReference type="EMBL" id="MUBC01000018">
    <property type="protein sequence ID" value="ONM44013.1"/>
    <property type="molecule type" value="Genomic_DNA"/>
</dbReference>